<gene>
    <name evidence="2" type="ORF">BU204_35185</name>
</gene>
<evidence type="ECO:0000313" key="3">
    <source>
        <dbReference type="Proteomes" id="UP000185596"/>
    </source>
</evidence>
<evidence type="ECO:0000313" key="2">
    <source>
        <dbReference type="EMBL" id="OLF07914.1"/>
    </source>
</evidence>
<dbReference type="PANTHER" id="PTHR43798:SF33">
    <property type="entry name" value="HYDROLASE, PUTATIVE (AFU_ORTHOLOGUE AFUA_2G14860)-RELATED"/>
    <property type="match status" value="1"/>
</dbReference>
<dbReference type="InterPro" id="IPR022742">
    <property type="entry name" value="Hydrolase_4"/>
</dbReference>
<dbReference type="GO" id="GO:0016787">
    <property type="term" value="F:hydrolase activity"/>
    <property type="evidence" value="ECO:0007669"/>
    <property type="project" value="UniProtKB-KW"/>
</dbReference>
<evidence type="ECO:0000259" key="1">
    <source>
        <dbReference type="Pfam" id="PF12146"/>
    </source>
</evidence>
<accession>A0A1Q8C0N7</accession>
<dbReference type="GO" id="GO:0016020">
    <property type="term" value="C:membrane"/>
    <property type="evidence" value="ECO:0007669"/>
    <property type="project" value="TreeGrafter"/>
</dbReference>
<dbReference type="InterPro" id="IPR050266">
    <property type="entry name" value="AB_hydrolase_sf"/>
</dbReference>
<dbReference type="Pfam" id="PF12146">
    <property type="entry name" value="Hydrolase_4"/>
    <property type="match status" value="1"/>
</dbReference>
<dbReference type="PANTHER" id="PTHR43798">
    <property type="entry name" value="MONOACYLGLYCEROL LIPASE"/>
    <property type="match status" value="1"/>
</dbReference>
<keyword evidence="2" id="KW-0378">Hydrolase</keyword>
<dbReference type="Proteomes" id="UP000185596">
    <property type="component" value="Unassembled WGS sequence"/>
</dbReference>
<dbReference type="EMBL" id="MSIE01000101">
    <property type="protein sequence ID" value="OLF07914.1"/>
    <property type="molecule type" value="Genomic_DNA"/>
</dbReference>
<comment type="caution">
    <text evidence="2">The sequence shown here is derived from an EMBL/GenBank/DDBJ whole genome shotgun (WGS) entry which is preliminary data.</text>
</comment>
<dbReference type="InterPro" id="IPR029058">
    <property type="entry name" value="AB_hydrolase_fold"/>
</dbReference>
<name>A0A1Q8C0N7_9PSEU</name>
<dbReference type="Gene3D" id="3.40.50.1820">
    <property type="entry name" value="alpha/beta hydrolase"/>
    <property type="match status" value="1"/>
</dbReference>
<feature type="domain" description="Serine aminopeptidase S33" evidence="1">
    <location>
        <begin position="40"/>
        <end position="159"/>
    </location>
</feature>
<protein>
    <submittedName>
        <fullName evidence="2">Alpha/beta hydrolase</fullName>
    </submittedName>
</protein>
<dbReference type="STRING" id="1912961.BU204_35185"/>
<organism evidence="2 3">
    <name type="scientific">Actinophytocola xanthii</name>
    <dbReference type="NCBI Taxonomy" id="1912961"/>
    <lineage>
        <taxon>Bacteria</taxon>
        <taxon>Bacillati</taxon>
        <taxon>Actinomycetota</taxon>
        <taxon>Actinomycetes</taxon>
        <taxon>Pseudonocardiales</taxon>
        <taxon>Pseudonocardiaceae</taxon>
    </lineage>
</organism>
<reference evidence="2 3" key="1">
    <citation type="submission" date="2016-12" db="EMBL/GenBank/DDBJ databases">
        <title>The draft genome sequence of Actinophytocola sp. 11-183.</title>
        <authorList>
            <person name="Wang W."/>
            <person name="Yuan L."/>
        </authorList>
    </citation>
    <scope>NUCLEOTIDE SEQUENCE [LARGE SCALE GENOMIC DNA]</scope>
    <source>
        <strain evidence="2 3">11-183</strain>
    </source>
</reference>
<keyword evidence="3" id="KW-1185">Reference proteome</keyword>
<dbReference type="SUPFAM" id="SSF53474">
    <property type="entry name" value="alpha/beta-Hydrolases"/>
    <property type="match status" value="1"/>
</dbReference>
<sequence>MPVECPDRDACVTRVHQRTSDGVRLTGLVVRRKHCRNTLAVVVGHGFTNNIRKPFVARILHRLARRHSVVALDFRGHGRSGGRSTAGPDEVHDLDAAVRLARAAGYQRVATLGFSMGGSVALLHAATGQERPDAVVAVSAAVRWWTRDTDAMRRLFWLAELPPGRLAIRALGVRLAPPLPAIPPSPIEVAHLIPPTPLLLVHGSEDHYVGVDHPLALRRATDGRAELWLERGMRHAETATTPALVDRLARWLDERTTASRAGRPTSESERTAA</sequence>
<proteinExistence type="predicted"/>
<dbReference type="AlphaFoldDB" id="A0A1Q8C0N7"/>